<dbReference type="EMBL" id="JAINVV010000006">
    <property type="protein sequence ID" value="MBY8823516.1"/>
    <property type="molecule type" value="Genomic_DNA"/>
</dbReference>
<comment type="similarity">
    <text evidence="1 2">Belongs to the short-chain dehydrogenases/reductases (SDR) family.</text>
</comment>
<dbReference type="InterPro" id="IPR020904">
    <property type="entry name" value="Sc_DH/Rdtase_CS"/>
</dbReference>
<dbReference type="Pfam" id="PF00106">
    <property type="entry name" value="adh_short"/>
    <property type="match status" value="1"/>
</dbReference>
<dbReference type="PRINTS" id="PR00081">
    <property type="entry name" value="GDHRDH"/>
</dbReference>
<gene>
    <name evidence="3" type="ORF">K7G82_14525</name>
</gene>
<dbReference type="PROSITE" id="PS00061">
    <property type="entry name" value="ADH_SHORT"/>
    <property type="match status" value="1"/>
</dbReference>
<sequence length="253" mass="26303">MSRFAGRVALVTGAGRGIGAATAAELAKGGCALALNDVDEARLEESAAALRGHGVNVTTHLGSVMDPAFIQAFVAEASEAHGKVDLLANNAGGGPPMTPWAEFAKSDFAHFRAIFEMNFFTQAMLLHALLPGMVQRGYGKVVCVSSISAVLGQESGAAYASGKLALHALVSSVSKEVARHGVNVNAVVLGNPPHPSRTPERQAYLDKLSHFDRVGRLDEFGKAIAFLLSDDASYISGAAVPIDGGLIAPRLNE</sequence>
<dbReference type="PANTHER" id="PTHR42879:SF2">
    <property type="entry name" value="3-OXOACYL-[ACYL-CARRIER-PROTEIN] REDUCTASE FABG"/>
    <property type="match status" value="1"/>
</dbReference>
<proteinExistence type="inferred from homology"/>
<evidence type="ECO:0000313" key="3">
    <source>
        <dbReference type="EMBL" id="MBY8823516.1"/>
    </source>
</evidence>
<name>A0ABS7PQQ2_9SPHN</name>
<dbReference type="InterPro" id="IPR036291">
    <property type="entry name" value="NAD(P)-bd_dom_sf"/>
</dbReference>
<dbReference type="InterPro" id="IPR002347">
    <property type="entry name" value="SDR_fam"/>
</dbReference>
<protein>
    <submittedName>
        <fullName evidence="3">SDR family oxidoreductase</fullName>
    </submittedName>
</protein>
<evidence type="ECO:0000256" key="2">
    <source>
        <dbReference type="RuleBase" id="RU000363"/>
    </source>
</evidence>
<dbReference type="CDD" id="cd05233">
    <property type="entry name" value="SDR_c"/>
    <property type="match status" value="1"/>
</dbReference>
<evidence type="ECO:0000313" key="4">
    <source>
        <dbReference type="Proteomes" id="UP000706039"/>
    </source>
</evidence>
<reference evidence="3 4" key="1">
    <citation type="submission" date="2021-08" db="EMBL/GenBank/DDBJ databases">
        <authorList>
            <person name="Tuo L."/>
        </authorList>
    </citation>
    <scope>NUCLEOTIDE SEQUENCE [LARGE SCALE GENOMIC DNA]</scope>
    <source>
        <strain evidence="3 4">JCM 31229</strain>
    </source>
</reference>
<dbReference type="Gene3D" id="3.40.50.720">
    <property type="entry name" value="NAD(P)-binding Rossmann-like Domain"/>
    <property type="match status" value="1"/>
</dbReference>
<evidence type="ECO:0000256" key="1">
    <source>
        <dbReference type="ARBA" id="ARBA00006484"/>
    </source>
</evidence>
<dbReference type="InterPro" id="IPR050259">
    <property type="entry name" value="SDR"/>
</dbReference>
<dbReference type="Proteomes" id="UP000706039">
    <property type="component" value="Unassembled WGS sequence"/>
</dbReference>
<dbReference type="SUPFAM" id="SSF51735">
    <property type="entry name" value="NAD(P)-binding Rossmann-fold domains"/>
    <property type="match status" value="1"/>
</dbReference>
<keyword evidence="4" id="KW-1185">Reference proteome</keyword>
<dbReference type="PANTHER" id="PTHR42879">
    <property type="entry name" value="3-OXOACYL-(ACYL-CARRIER-PROTEIN) REDUCTASE"/>
    <property type="match status" value="1"/>
</dbReference>
<organism evidence="3 4">
    <name type="scientific">Sphingomonas colocasiae</name>
    <dbReference type="NCBI Taxonomy" id="1848973"/>
    <lineage>
        <taxon>Bacteria</taxon>
        <taxon>Pseudomonadati</taxon>
        <taxon>Pseudomonadota</taxon>
        <taxon>Alphaproteobacteria</taxon>
        <taxon>Sphingomonadales</taxon>
        <taxon>Sphingomonadaceae</taxon>
        <taxon>Sphingomonas</taxon>
    </lineage>
</organism>
<comment type="caution">
    <text evidence="3">The sequence shown here is derived from an EMBL/GenBank/DDBJ whole genome shotgun (WGS) entry which is preliminary data.</text>
</comment>
<accession>A0ABS7PQQ2</accession>
<dbReference type="PRINTS" id="PR00080">
    <property type="entry name" value="SDRFAMILY"/>
</dbReference>
<dbReference type="RefSeq" id="WP_222990616.1">
    <property type="nucleotide sequence ID" value="NZ_JAINVV010000006.1"/>
</dbReference>